<gene>
    <name evidence="1" type="ORF">SAMN05216277_11177</name>
</gene>
<name>A0A1I5U274_9EURY</name>
<protein>
    <submittedName>
        <fullName evidence="1">Uncharacterized protein</fullName>
    </submittedName>
</protein>
<evidence type="ECO:0000313" key="1">
    <source>
        <dbReference type="EMBL" id="SFP89422.1"/>
    </source>
</evidence>
<dbReference type="AlphaFoldDB" id="A0A1I5U274"/>
<accession>A0A1I5U274</accession>
<reference evidence="2" key="1">
    <citation type="submission" date="2016-10" db="EMBL/GenBank/DDBJ databases">
        <authorList>
            <person name="Varghese N."/>
            <person name="Submissions S."/>
        </authorList>
    </citation>
    <scope>NUCLEOTIDE SEQUENCE [LARGE SCALE GENOMIC DNA]</scope>
    <source>
        <strain evidence="2">CGMCC 1.10329</strain>
    </source>
</reference>
<keyword evidence="2" id="KW-1185">Reference proteome</keyword>
<dbReference type="Proteomes" id="UP000183769">
    <property type="component" value="Unassembled WGS sequence"/>
</dbReference>
<dbReference type="EMBL" id="FOXI01000011">
    <property type="protein sequence ID" value="SFP89422.1"/>
    <property type="molecule type" value="Genomic_DNA"/>
</dbReference>
<sequence length="123" mass="12468">MSGLDLIGGSNSLAAVGAFARLDLAGGTHDVAGATKGLYVTNIGWLDVFGLTTINNTAAGADDTIIVIGQSAASISGNVTANGDEGSVVNVAENSRVNITGDIDAVQCENGSAMEWRVRRSRT</sequence>
<organism evidence="1 2">
    <name type="scientific">Halolamina pelagica</name>
    <dbReference type="NCBI Taxonomy" id="699431"/>
    <lineage>
        <taxon>Archaea</taxon>
        <taxon>Methanobacteriati</taxon>
        <taxon>Methanobacteriota</taxon>
        <taxon>Stenosarchaea group</taxon>
        <taxon>Halobacteria</taxon>
        <taxon>Halobacteriales</taxon>
        <taxon>Haloferacaceae</taxon>
    </lineage>
</organism>
<proteinExistence type="predicted"/>
<dbReference type="RefSeq" id="WP_074879222.1">
    <property type="nucleotide sequence ID" value="NZ_FOXI01000011.1"/>
</dbReference>
<evidence type="ECO:0000313" key="2">
    <source>
        <dbReference type="Proteomes" id="UP000183769"/>
    </source>
</evidence>